<accession>A0A4Y9ZX93</accession>
<evidence type="ECO:0000256" key="1">
    <source>
        <dbReference type="SAM" id="MobiDB-lite"/>
    </source>
</evidence>
<organism evidence="2 3">
    <name type="scientific">Hericium alpestre</name>
    <dbReference type="NCBI Taxonomy" id="135208"/>
    <lineage>
        <taxon>Eukaryota</taxon>
        <taxon>Fungi</taxon>
        <taxon>Dikarya</taxon>
        <taxon>Basidiomycota</taxon>
        <taxon>Agaricomycotina</taxon>
        <taxon>Agaricomycetes</taxon>
        <taxon>Russulales</taxon>
        <taxon>Hericiaceae</taxon>
        <taxon>Hericium</taxon>
    </lineage>
</organism>
<gene>
    <name evidence="2" type="ORF">EWM64_g5370</name>
</gene>
<reference evidence="2 3" key="1">
    <citation type="submission" date="2019-02" db="EMBL/GenBank/DDBJ databases">
        <title>Genome sequencing of the rare red list fungi Hericium alpestre (H. flagellum).</title>
        <authorList>
            <person name="Buettner E."/>
            <person name="Kellner H."/>
        </authorList>
    </citation>
    <scope>NUCLEOTIDE SEQUENCE [LARGE SCALE GENOMIC DNA]</scope>
    <source>
        <strain evidence="2 3">DSM 108284</strain>
    </source>
</reference>
<evidence type="ECO:0000313" key="3">
    <source>
        <dbReference type="Proteomes" id="UP000298061"/>
    </source>
</evidence>
<keyword evidence="3" id="KW-1185">Reference proteome</keyword>
<dbReference type="EMBL" id="SFCI01000642">
    <property type="protein sequence ID" value="TFY78643.1"/>
    <property type="molecule type" value="Genomic_DNA"/>
</dbReference>
<dbReference type="AlphaFoldDB" id="A0A4Y9ZX93"/>
<protein>
    <submittedName>
        <fullName evidence="2">Uncharacterized protein</fullName>
    </submittedName>
</protein>
<comment type="caution">
    <text evidence="2">The sequence shown here is derived from an EMBL/GenBank/DDBJ whole genome shotgun (WGS) entry which is preliminary data.</text>
</comment>
<proteinExistence type="predicted"/>
<feature type="compositionally biased region" description="Acidic residues" evidence="1">
    <location>
        <begin position="178"/>
        <end position="196"/>
    </location>
</feature>
<feature type="region of interest" description="Disordered" evidence="1">
    <location>
        <begin position="173"/>
        <end position="199"/>
    </location>
</feature>
<dbReference type="OrthoDB" id="3058461at2759"/>
<dbReference type="STRING" id="135208.A0A4Y9ZX93"/>
<evidence type="ECO:0000313" key="2">
    <source>
        <dbReference type="EMBL" id="TFY78643.1"/>
    </source>
</evidence>
<dbReference type="Proteomes" id="UP000298061">
    <property type="component" value="Unassembled WGS sequence"/>
</dbReference>
<name>A0A4Y9ZX93_9AGAM</name>
<sequence>MLSSIFRRMIFASFGPRPFVEIMTCNGPCRICDPKKKSQHGGSSATFTGIRIMRHRAAMSRDESTVTAFATGTIAKLLAQIGHSGEDEEVRRAFEQGSKWADVKATSRSVGVLFPEEGEEVLGGQWISVVQRETVVPARRTISLNVDLGEAEGEKKVGFEVWEVKEGIKVDKVKPPKEEEEEPLEEEEEEEEEEIEVKEKTIEKDSFLTSVGFSAQHATKIKGRWQTKVDIQFVIGSDGGIEVSAWEVGKAGRGEKASSSVPPLQ</sequence>